<dbReference type="FunFam" id="3.40.1440.10:FF:000001">
    <property type="entry name" value="UvrABC system protein C"/>
    <property type="match status" value="1"/>
</dbReference>
<dbReference type="NCBIfam" id="NF001824">
    <property type="entry name" value="PRK00558.1-5"/>
    <property type="match status" value="1"/>
</dbReference>
<evidence type="ECO:0000256" key="12">
    <source>
        <dbReference type="ARBA" id="ARBA00077138"/>
    </source>
</evidence>
<dbReference type="GO" id="GO:0003677">
    <property type="term" value="F:DNA binding"/>
    <property type="evidence" value="ECO:0007669"/>
    <property type="project" value="UniProtKB-UniRule"/>
</dbReference>
<dbReference type="KEGG" id="haz:A9404_12845"/>
<dbReference type="AlphaFoldDB" id="A0A191ZJU8"/>
<dbReference type="Pfam" id="PF02151">
    <property type="entry name" value="UVR"/>
    <property type="match status" value="1"/>
</dbReference>
<dbReference type="OrthoDB" id="9804933at2"/>
<dbReference type="Gene3D" id="3.40.1440.10">
    <property type="entry name" value="GIY-YIG endonuclease"/>
    <property type="match status" value="1"/>
</dbReference>
<feature type="domain" description="UVR" evidence="14">
    <location>
        <begin position="210"/>
        <end position="245"/>
    </location>
</feature>
<dbReference type="CDD" id="cd10434">
    <property type="entry name" value="GIY-YIG_UvrC_Cho"/>
    <property type="match status" value="1"/>
</dbReference>
<dbReference type="SUPFAM" id="SSF46600">
    <property type="entry name" value="C-terminal UvrC-binding domain of UvrB"/>
    <property type="match status" value="1"/>
</dbReference>
<dbReference type="EMBL" id="CP016027">
    <property type="protein sequence ID" value="ANJ68140.1"/>
    <property type="molecule type" value="Genomic_DNA"/>
</dbReference>
<dbReference type="SMART" id="SM00465">
    <property type="entry name" value="GIYc"/>
    <property type="match status" value="1"/>
</dbReference>
<gene>
    <name evidence="13" type="primary">uvrC</name>
    <name evidence="17" type="ORF">A9404_12845</name>
</gene>
<dbReference type="InterPro" id="IPR047296">
    <property type="entry name" value="GIY-YIG_UvrC_Cho"/>
</dbReference>
<dbReference type="PROSITE" id="PS50165">
    <property type="entry name" value="UVRC"/>
    <property type="match status" value="1"/>
</dbReference>
<accession>A0A191ZJU8</accession>
<dbReference type="PANTHER" id="PTHR30562">
    <property type="entry name" value="UVRC/OXIDOREDUCTASE"/>
    <property type="match status" value="1"/>
</dbReference>
<dbReference type="SUPFAM" id="SSF47781">
    <property type="entry name" value="RuvA domain 2-like"/>
    <property type="match status" value="1"/>
</dbReference>
<dbReference type="InterPro" id="IPR038476">
    <property type="entry name" value="UvrC_RNase_H_dom_sf"/>
</dbReference>
<dbReference type="InterPro" id="IPR050066">
    <property type="entry name" value="UvrABC_protein_C"/>
</dbReference>
<dbReference type="SMART" id="SM00278">
    <property type="entry name" value="HhH1"/>
    <property type="match status" value="2"/>
</dbReference>
<organism evidence="17 18">
    <name type="scientific">Halothiobacillus diazotrophicus</name>
    <dbReference type="NCBI Taxonomy" id="1860122"/>
    <lineage>
        <taxon>Bacteria</taxon>
        <taxon>Pseudomonadati</taxon>
        <taxon>Pseudomonadota</taxon>
        <taxon>Gammaproteobacteria</taxon>
        <taxon>Chromatiales</taxon>
        <taxon>Halothiobacillaceae</taxon>
        <taxon>Halothiobacillus</taxon>
    </lineage>
</organism>
<dbReference type="Proteomes" id="UP000078596">
    <property type="component" value="Chromosome"/>
</dbReference>
<evidence type="ECO:0000256" key="7">
    <source>
        <dbReference type="ARBA" id="ARBA00023236"/>
    </source>
</evidence>
<evidence type="ECO:0000256" key="1">
    <source>
        <dbReference type="ARBA" id="ARBA00004496"/>
    </source>
</evidence>
<dbReference type="Pfam" id="PF01541">
    <property type="entry name" value="GIY-YIG"/>
    <property type="match status" value="1"/>
</dbReference>
<dbReference type="InterPro" id="IPR003583">
    <property type="entry name" value="Hlx-hairpin-Hlx_DNA-bd_motif"/>
</dbReference>
<evidence type="ECO:0000256" key="4">
    <source>
        <dbReference type="ARBA" id="ARBA00022769"/>
    </source>
</evidence>
<dbReference type="Pfam" id="PF14520">
    <property type="entry name" value="HHH_5"/>
    <property type="match status" value="1"/>
</dbReference>
<dbReference type="FunFam" id="1.10.150.20:FF:000005">
    <property type="entry name" value="UvrABC system protein C"/>
    <property type="match status" value="1"/>
</dbReference>
<evidence type="ECO:0000256" key="2">
    <source>
        <dbReference type="ARBA" id="ARBA00022490"/>
    </source>
</evidence>
<dbReference type="InterPro" id="IPR035901">
    <property type="entry name" value="GIY-YIG_endonuc_sf"/>
</dbReference>
<dbReference type="InterPro" id="IPR000305">
    <property type="entry name" value="GIY-YIG_endonuc"/>
</dbReference>
<dbReference type="PANTHER" id="PTHR30562:SF1">
    <property type="entry name" value="UVRABC SYSTEM PROTEIN C"/>
    <property type="match status" value="1"/>
</dbReference>
<dbReference type="Pfam" id="PF08459">
    <property type="entry name" value="UvrC_RNaseH_dom"/>
    <property type="match status" value="1"/>
</dbReference>
<dbReference type="SUPFAM" id="SSF82771">
    <property type="entry name" value="GIY-YIG endonuclease"/>
    <property type="match status" value="1"/>
</dbReference>
<dbReference type="Gene3D" id="1.10.150.20">
    <property type="entry name" value="5' to 3' exonuclease, C-terminal subdomain"/>
    <property type="match status" value="1"/>
</dbReference>
<sequence length="621" mass="68773">MPPGDDAQQVPFEPSTFLKSVTERPGVYRMFNADGTVIYVGKARNLKARLSSYFRGRQSIKTEALVRQIAHIETTATQSESEALLLESNLIKAHRPRYNILLRDDKSFPWIYVSTNDTYPRLAYHRGARKRAGRYFGPYTAPSAVRETLVLLEKVFKVRQCEDSVFRNRSRPCLQYQIGRCKAPCVGYVSPTEYRQDVDDTMAFLSGRSQSLVASLVTRMEQAAEALDFERAAQWRDQIAQLRAVSQQQTVTGVSGDADVIALECVSNLTVVAVSTIRDGRHLGTRSFFPAVPADTEPAEILAGFLSQYYTEREAPARLLLGVLPQEPEFITEVLSAAAGHRVELILPQRGKAREWLAQTAENARLAANERLASRLGLDARFAALRQWTGLERIERIECFDISHTQGELTVASCVVFGPEGAQKDQYRRYSIEGITPGDDYAAMAQALTRRFGRAMREGGILPDVLLIDGGHGQVAQAQAVLTAQGVTSVYILGVAKGVERRAGEERLIRPRDESGEAGAEVRLDPHDPALHLIQQVRDEAHRFAITGHRARRQKARTQSDLEKIPGVGAKRRQALLKHFGGIRGLRQASVAELGTVPGISEGLAEEIHAWLHEGASVSAR</sequence>
<dbReference type="HAMAP" id="MF_00203">
    <property type="entry name" value="UvrC"/>
    <property type="match status" value="1"/>
</dbReference>
<dbReference type="FunFam" id="3.30.420.340:FF:000001">
    <property type="entry name" value="UvrABC system protein C"/>
    <property type="match status" value="1"/>
</dbReference>
<dbReference type="GO" id="GO:0006289">
    <property type="term" value="P:nucleotide-excision repair"/>
    <property type="evidence" value="ECO:0007669"/>
    <property type="project" value="UniProtKB-UniRule"/>
</dbReference>
<evidence type="ECO:0000256" key="5">
    <source>
        <dbReference type="ARBA" id="ARBA00022881"/>
    </source>
</evidence>
<keyword evidence="4 13" id="KW-0228">DNA excision</keyword>
<dbReference type="GO" id="GO:0009380">
    <property type="term" value="C:excinuclease repair complex"/>
    <property type="evidence" value="ECO:0007669"/>
    <property type="project" value="InterPro"/>
</dbReference>
<keyword evidence="2 13" id="KW-0963">Cytoplasm</keyword>
<dbReference type="Gene3D" id="4.10.860.10">
    <property type="entry name" value="UVR domain"/>
    <property type="match status" value="1"/>
</dbReference>
<keyword evidence="6 13" id="KW-0234">DNA repair</keyword>
<dbReference type="Gene3D" id="3.30.420.340">
    <property type="entry name" value="UvrC, RNAse H endonuclease domain"/>
    <property type="match status" value="1"/>
</dbReference>
<dbReference type="InterPro" id="IPR001943">
    <property type="entry name" value="UVR_dom"/>
</dbReference>
<feature type="domain" description="GIY-YIG" evidence="15">
    <location>
        <begin position="23"/>
        <end position="100"/>
    </location>
</feature>
<reference evidence="17 18" key="1">
    <citation type="submission" date="2016-06" db="EMBL/GenBank/DDBJ databases">
        <title>Insight into the functional genes involving in sulfur oxidation in Pearl River water.</title>
        <authorList>
            <person name="Luo J."/>
            <person name="Tan X."/>
            <person name="Lin W."/>
        </authorList>
    </citation>
    <scope>NUCLEOTIDE SEQUENCE [LARGE SCALE GENOMIC DNA]</scope>
    <source>
        <strain evidence="17 18">LS2</strain>
    </source>
</reference>
<evidence type="ECO:0000313" key="17">
    <source>
        <dbReference type="EMBL" id="ANJ68140.1"/>
    </source>
</evidence>
<keyword evidence="3 13" id="KW-0227">DNA damage</keyword>
<dbReference type="InterPro" id="IPR004791">
    <property type="entry name" value="UvrC"/>
</dbReference>
<dbReference type="GO" id="GO:0009432">
    <property type="term" value="P:SOS response"/>
    <property type="evidence" value="ECO:0007669"/>
    <property type="project" value="UniProtKB-UniRule"/>
</dbReference>
<dbReference type="GO" id="GO:0009381">
    <property type="term" value="F:excinuclease ABC activity"/>
    <property type="evidence" value="ECO:0007669"/>
    <property type="project" value="UniProtKB-UniRule"/>
</dbReference>
<dbReference type="NCBIfam" id="TIGR00194">
    <property type="entry name" value="uvrC"/>
    <property type="match status" value="1"/>
</dbReference>
<dbReference type="Pfam" id="PF22920">
    <property type="entry name" value="UvrC_RNaseH"/>
    <property type="match status" value="1"/>
</dbReference>
<dbReference type="InterPro" id="IPR001162">
    <property type="entry name" value="UvrC_RNase_H_dom"/>
</dbReference>
<dbReference type="PROSITE" id="PS50164">
    <property type="entry name" value="GIY_YIG"/>
    <property type="match status" value="1"/>
</dbReference>
<dbReference type="InterPro" id="IPR036876">
    <property type="entry name" value="UVR_dom_sf"/>
</dbReference>
<dbReference type="InterPro" id="IPR010994">
    <property type="entry name" value="RuvA_2-like"/>
</dbReference>
<evidence type="ECO:0000256" key="3">
    <source>
        <dbReference type="ARBA" id="ARBA00022763"/>
    </source>
</evidence>
<evidence type="ECO:0000313" key="18">
    <source>
        <dbReference type="Proteomes" id="UP000078596"/>
    </source>
</evidence>
<evidence type="ECO:0000259" key="16">
    <source>
        <dbReference type="PROSITE" id="PS50165"/>
    </source>
</evidence>
<feature type="domain" description="UvrC family homology region profile" evidence="16">
    <location>
        <begin position="260"/>
        <end position="482"/>
    </location>
</feature>
<evidence type="ECO:0000256" key="13">
    <source>
        <dbReference type="HAMAP-Rule" id="MF_00203"/>
    </source>
</evidence>
<evidence type="ECO:0000256" key="10">
    <source>
        <dbReference type="ARBA" id="ARBA00062841"/>
    </source>
</evidence>
<dbReference type="RefSeq" id="WP_066102389.1">
    <property type="nucleotide sequence ID" value="NZ_CP016027.1"/>
</dbReference>
<keyword evidence="5 13" id="KW-0267">Excision nuclease</keyword>
<comment type="subcellular location">
    <subcellularLocation>
        <location evidence="1 13">Cytoplasm</location>
    </subcellularLocation>
</comment>
<evidence type="ECO:0000256" key="8">
    <source>
        <dbReference type="ARBA" id="ARBA00059452"/>
    </source>
</evidence>
<keyword evidence="18" id="KW-1185">Reference proteome</keyword>
<name>A0A191ZJU8_9GAMM</name>
<keyword evidence="7 13" id="KW-0742">SOS response</keyword>
<evidence type="ECO:0000259" key="14">
    <source>
        <dbReference type="PROSITE" id="PS50151"/>
    </source>
</evidence>
<evidence type="ECO:0000259" key="15">
    <source>
        <dbReference type="PROSITE" id="PS50164"/>
    </source>
</evidence>
<comment type="subunit">
    <text evidence="10 13">Interacts with UvrB in an incision complex.</text>
</comment>
<dbReference type="GO" id="GO:0005737">
    <property type="term" value="C:cytoplasm"/>
    <property type="evidence" value="ECO:0007669"/>
    <property type="project" value="UniProtKB-SubCell"/>
</dbReference>
<dbReference type="PROSITE" id="PS50151">
    <property type="entry name" value="UVR"/>
    <property type="match status" value="1"/>
</dbReference>
<proteinExistence type="inferred from homology"/>
<evidence type="ECO:0000256" key="9">
    <source>
        <dbReference type="ARBA" id="ARBA00061531"/>
    </source>
</evidence>
<comment type="function">
    <text evidence="8 13">The UvrABC repair system catalyzes the recognition and processing of DNA lesions. UvrC both incises the 5' and 3' sides of the lesion. The N-terminal half is responsible for the 3' incision and the C-terminal half is responsible for the 5' incision.</text>
</comment>
<protein>
    <recommendedName>
        <fullName evidence="11 13">UvrABC system protein C</fullName>
        <shortName evidence="13">Protein UvrC</shortName>
    </recommendedName>
    <alternativeName>
        <fullName evidence="12 13">Excinuclease ABC subunit C</fullName>
    </alternativeName>
</protein>
<dbReference type="STRING" id="1860122.A9404_12845"/>
<evidence type="ECO:0000256" key="11">
    <source>
        <dbReference type="ARBA" id="ARBA00067419"/>
    </source>
</evidence>
<evidence type="ECO:0000256" key="6">
    <source>
        <dbReference type="ARBA" id="ARBA00023204"/>
    </source>
</evidence>
<comment type="similarity">
    <text evidence="9 13">Belongs to the UvrC family.</text>
</comment>